<dbReference type="SUPFAM" id="SSF53850">
    <property type="entry name" value="Periplasmic binding protein-like II"/>
    <property type="match status" value="1"/>
</dbReference>
<dbReference type="PANTHER" id="PTHR30290">
    <property type="entry name" value="PERIPLASMIC BINDING COMPONENT OF ABC TRANSPORTER"/>
    <property type="match status" value="1"/>
</dbReference>
<evidence type="ECO:0000313" key="6">
    <source>
        <dbReference type="Proteomes" id="UP000064921"/>
    </source>
</evidence>
<dbReference type="Gene3D" id="3.40.190.10">
    <property type="entry name" value="Periplasmic binding protein-like II"/>
    <property type="match status" value="1"/>
</dbReference>
<proteinExistence type="inferred from homology"/>
<dbReference type="InterPro" id="IPR000914">
    <property type="entry name" value="SBP_5_dom"/>
</dbReference>
<comment type="subcellular location">
    <subcellularLocation>
        <location evidence="1">Periplasm</location>
    </subcellularLocation>
</comment>
<name>A0A0U3PAJ1_9HYPH</name>
<evidence type="ECO:0000256" key="2">
    <source>
        <dbReference type="ARBA" id="ARBA00005695"/>
    </source>
</evidence>
<dbReference type="EMBL" id="CP013068">
    <property type="protein sequence ID" value="ALV29922.1"/>
    <property type="molecule type" value="Genomic_DNA"/>
</dbReference>
<evidence type="ECO:0000256" key="1">
    <source>
        <dbReference type="ARBA" id="ARBA00004418"/>
    </source>
</evidence>
<dbReference type="AlphaFoldDB" id="A0A0U3PAJ1"/>
<dbReference type="GO" id="GO:0030288">
    <property type="term" value="C:outer membrane-bounded periplasmic space"/>
    <property type="evidence" value="ECO:0007669"/>
    <property type="project" value="UniProtKB-ARBA"/>
</dbReference>
<dbReference type="InterPro" id="IPR039424">
    <property type="entry name" value="SBP_5"/>
</dbReference>
<dbReference type="Pfam" id="PF00496">
    <property type="entry name" value="SBP_bac_5"/>
    <property type="match status" value="1"/>
</dbReference>
<keyword evidence="3" id="KW-0732">Signal</keyword>
<sequence>MTLPLYPGLTLAAGKIDVATIGEPPTLDPMVSTADVVGMTTQHIFETLFTYDGEWNVVPLLADAMPEISEEGRVYDITLRKDVRFHDGSTMDAGDVLACIERWMSIASRGKQAAPYVEKVEVTGDNAIRITLSKPYAPLLSLLAFNNSAAVIMPKENLAEPLVAFTGTGPYMLKEHKPDQYIQLVRFDDYAARTESANGFGGKRETILDEIRFVPVADANTRLEGILSGQFDFADSLPAESYGRLESADKALPVVLEPFGAPVFVMNTKQGMMTSKAVRHVIQTALNPEDMLLAAFGNEKFFRVSGSLYPQGYIWHTDEGIQRYGSGDPVKAGEMLKEAGYDGKPLRILTSRQYEFHYKMAQVAAEYLKMAGFTVDLGIYDWATLTQRRADPALWDIFITHGPFPAEPALNGWMSDDFPGWWNSAEKHAVTGPFLAEADPQKRKALFAEVQKAFYEEAPVFKVGDFNALTAEAKTLEGFKPSPWPYFWNVSTENGK</sequence>
<dbReference type="PANTHER" id="PTHR30290:SF38">
    <property type="entry name" value="D,D-DIPEPTIDE-BINDING PERIPLASMIC PROTEIN DDPA-RELATED"/>
    <property type="match status" value="1"/>
</dbReference>
<comment type="similarity">
    <text evidence="2">Belongs to the bacterial solute-binding protein 5 family.</text>
</comment>
<gene>
    <name evidence="5" type="ORF">APZ00_07200</name>
</gene>
<accession>A0A0U3PAJ1</accession>
<protein>
    <submittedName>
        <fullName evidence="5">Peptide ABC transporter</fullName>
    </submittedName>
</protein>
<dbReference type="Proteomes" id="UP000064921">
    <property type="component" value="Chromosome"/>
</dbReference>
<dbReference type="GO" id="GO:0015833">
    <property type="term" value="P:peptide transport"/>
    <property type="evidence" value="ECO:0007669"/>
    <property type="project" value="TreeGrafter"/>
</dbReference>
<keyword evidence="6" id="KW-1185">Reference proteome</keyword>
<dbReference type="KEGG" id="pphr:APZ00_07200"/>
<feature type="domain" description="Solute-binding protein family 5" evidence="4">
    <location>
        <begin position="56"/>
        <end position="398"/>
    </location>
</feature>
<dbReference type="GO" id="GO:0043190">
    <property type="term" value="C:ATP-binding cassette (ABC) transporter complex"/>
    <property type="evidence" value="ECO:0007669"/>
    <property type="project" value="InterPro"/>
</dbReference>
<dbReference type="CDD" id="cd08502">
    <property type="entry name" value="PBP2_NikA_DppA_OppA_like_16"/>
    <property type="match status" value="1"/>
</dbReference>
<organism evidence="5 6">
    <name type="scientific">Pannonibacter phragmitetus</name>
    <dbReference type="NCBI Taxonomy" id="121719"/>
    <lineage>
        <taxon>Bacteria</taxon>
        <taxon>Pseudomonadati</taxon>
        <taxon>Pseudomonadota</taxon>
        <taxon>Alphaproteobacteria</taxon>
        <taxon>Hyphomicrobiales</taxon>
        <taxon>Stappiaceae</taxon>
        <taxon>Pannonibacter</taxon>
    </lineage>
</organism>
<dbReference type="STRING" id="121719.APZ00_07200"/>
<dbReference type="PIRSF" id="PIRSF002741">
    <property type="entry name" value="MppA"/>
    <property type="match status" value="1"/>
</dbReference>
<dbReference type="Gene3D" id="3.10.105.10">
    <property type="entry name" value="Dipeptide-binding Protein, Domain 3"/>
    <property type="match status" value="1"/>
</dbReference>
<dbReference type="InterPro" id="IPR030678">
    <property type="entry name" value="Peptide/Ni-bd"/>
</dbReference>
<evidence type="ECO:0000313" key="5">
    <source>
        <dbReference type="EMBL" id="ALV29922.1"/>
    </source>
</evidence>
<evidence type="ECO:0000259" key="4">
    <source>
        <dbReference type="Pfam" id="PF00496"/>
    </source>
</evidence>
<dbReference type="GO" id="GO:1904680">
    <property type="term" value="F:peptide transmembrane transporter activity"/>
    <property type="evidence" value="ECO:0007669"/>
    <property type="project" value="TreeGrafter"/>
</dbReference>
<reference evidence="5 6" key="1">
    <citation type="submission" date="2015-10" db="EMBL/GenBank/DDBJ databases">
        <title>The world's first case of liver abscess caused by Pannonibacter phragmitetus.</title>
        <authorList>
            <person name="Ming D."/>
            <person name="Wang M."/>
            <person name="Zhou Y."/>
            <person name="Jiang T."/>
            <person name="Hu S."/>
        </authorList>
    </citation>
    <scope>NUCLEOTIDE SEQUENCE [LARGE SCALE GENOMIC DNA]</scope>
    <source>
        <strain evidence="5 6">31801</strain>
    </source>
</reference>
<evidence type="ECO:0000256" key="3">
    <source>
        <dbReference type="ARBA" id="ARBA00022729"/>
    </source>
</evidence>